<proteinExistence type="predicted"/>
<protein>
    <recommendedName>
        <fullName evidence="4">Lipoprotein</fullName>
    </recommendedName>
</protein>
<keyword evidence="1" id="KW-0732">Signal</keyword>
<evidence type="ECO:0000313" key="3">
    <source>
        <dbReference type="Proteomes" id="UP001063782"/>
    </source>
</evidence>
<sequence>MKKWALTTALAMIVGTSLTGCLATNALHRAGAICLSDACSDSNTKTISHTLLKDSYIAIAKPKTPIAGYPNALLLIGKNSTLILTPKNADDAKFFQRLSEFDMRYLFLGLGDVTDIAVKTPNHTIDQVEQLVSIRFSRHVDLPATTKEKQLLEDTGFKLTSNDNAYYGKGDVRFEYGKTLALNMTAIPALPNADLTHTFRQPIELEFYYTEEKYSPAKATLSAVSPLLFLSALAIDVVTLPIQAIGVGAYEAIKK</sequence>
<evidence type="ECO:0008006" key="4">
    <source>
        <dbReference type="Google" id="ProtNLM"/>
    </source>
</evidence>
<feature type="signal peptide" evidence="1">
    <location>
        <begin position="1"/>
        <end position="19"/>
    </location>
</feature>
<dbReference type="RefSeq" id="WP_263076403.1">
    <property type="nucleotide sequence ID" value="NZ_CP089977.1"/>
</dbReference>
<gene>
    <name evidence="2" type="ORF">LU297_00125</name>
</gene>
<reference evidence="2" key="1">
    <citation type="submission" date="2021-12" db="EMBL/GenBank/DDBJ databases">
        <title>taxonomy of Moraxella sp. ZY201224.</title>
        <authorList>
            <person name="Li F."/>
        </authorList>
    </citation>
    <scope>NUCLEOTIDE SEQUENCE</scope>
    <source>
        <strain evidence="2">ZY201224</strain>
    </source>
</reference>
<organism evidence="2 3">
    <name type="scientific">Moraxella nasicaprae</name>
    <dbReference type="NCBI Taxonomy" id="2904122"/>
    <lineage>
        <taxon>Bacteria</taxon>
        <taxon>Pseudomonadati</taxon>
        <taxon>Pseudomonadota</taxon>
        <taxon>Gammaproteobacteria</taxon>
        <taxon>Moraxellales</taxon>
        <taxon>Moraxellaceae</taxon>
        <taxon>Moraxella</taxon>
    </lineage>
</organism>
<keyword evidence="3" id="KW-1185">Reference proteome</keyword>
<dbReference type="Proteomes" id="UP001063782">
    <property type="component" value="Chromosome"/>
</dbReference>
<dbReference type="PROSITE" id="PS51257">
    <property type="entry name" value="PROKAR_LIPOPROTEIN"/>
    <property type="match status" value="1"/>
</dbReference>
<accession>A0ABY6F490</accession>
<dbReference type="EMBL" id="CP089977">
    <property type="protein sequence ID" value="UXZ04902.1"/>
    <property type="molecule type" value="Genomic_DNA"/>
</dbReference>
<name>A0ABY6F490_9GAMM</name>
<evidence type="ECO:0000313" key="2">
    <source>
        <dbReference type="EMBL" id="UXZ04902.1"/>
    </source>
</evidence>
<evidence type="ECO:0000256" key="1">
    <source>
        <dbReference type="SAM" id="SignalP"/>
    </source>
</evidence>
<feature type="chain" id="PRO_5045936537" description="Lipoprotein" evidence="1">
    <location>
        <begin position="20"/>
        <end position="255"/>
    </location>
</feature>